<feature type="transmembrane region" description="Helical" evidence="1">
    <location>
        <begin position="47"/>
        <end position="64"/>
    </location>
</feature>
<organism evidence="2 3">
    <name type="scientific">Ahniella affigens</name>
    <dbReference type="NCBI Taxonomy" id="2021234"/>
    <lineage>
        <taxon>Bacteria</taxon>
        <taxon>Pseudomonadati</taxon>
        <taxon>Pseudomonadota</taxon>
        <taxon>Gammaproteobacteria</taxon>
        <taxon>Lysobacterales</taxon>
        <taxon>Rhodanobacteraceae</taxon>
        <taxon>Ahniella</taxon>
    </lineage>
</organism>
<name>A0A2P1PXZ2_9GAMM</name>
<dbReference type="OrthoDB" id="6660115at2"/>
<accession>A0A2P1PXZ2</accession>
<dbReference type="KEGG" id="xba:C7S18_22210"/>
<reference evidence="2 3" key="2">
    <citation type="submission" date="2018-03" db="EMBL/GenBank/DDBJ databases">
        <authorList>
            <person name="Keele B.F."/>
        </authorList>
    </citation>
    <scope>NUCLEOTIDE SEQUENCE [LARGE SCALE GENOMIC DNA]</scope>
    <source>
        <strain evidence="2 3">D13</strain>
    </source>
</reference>
<reference evidence="2 3" key="1">
    <citation type="submission" date="2018-03" db="EMBL/GenBank/DDBJ databases">
        <title>Ahniella affigens gen. nov., sp. nov., a gammaproteobacterium isolated from sandy soil near a stream.</title>
        <authorList>
            <person name="Ko Y."/>
            <person name="Kim J.-H."/>
        </authorList>
    </citation>
    <scope>NUCLEOTIDE SEQUENCE [LARGE SCALE GENOMIC DNA]</scope>
    <source>
        <strain evidence="2 3">D13</strain>
    </source>
</reference>
<evidence type="ECO:0000313" key="2">
    <source>
        <dbReference type="EMBL" id="AVP99721.1"/>
    </source>
</evidence>
<proteinExistence type="predicted"/>
<dbReference type="EMBL" id="CP027860">
    <property type="protein sequence ID" value="AVP99721.1"/>
    <property type="molecule type" value="Genomic_DNA"/>
</dbReference>
<dbReference type="AlphaFoldDB" id="A0A2P1PXZ2"/>
<keyword evidence="1" id="KW-0812">Transmembrane</keyword>
<keyword evidence="1" id="KW-0472">Membrane</keyword>
<sequence length="108" mass="12432">MTTSPFQALKLWIMHASGLSRDALHVYVGLLVFFVACGVFRKHQRSLWPLLLVVVVACLGELLDMRDDLRMVGSWRWQASLHDVLNTCFWPSVISVLIRLRLPPWSRS</sequence>
<feature type="transmembrane region" description="Helical" evidence="1">
    <location>
        <begin position="24"/>
        <end position="40"/>
    </location>
</feature>
<evidence type="ECO:0000256" key="1">
    <source>
        <dbReference type="SAM" id="Phobius"/>
    </source>
</evidence>
<protein>
    <submittedName>
        <fullName evidence="2">Uncharacterized protein</fullName>
    </submittedName>
</protein>
<dbReference type="RefSeq" id="WP_106893640.1">
    <property type="nucleotide sequence ID" value="NZ_CP027860.1"/>
</dbReference>
<gene>
    <name evidence="2" type="ORF">C7S18_22210</name>
</gene>
<keyword evidence="3" id="KW-1185">Reference proteome</keyword>
<evidence type="ECO:0000313" key="3">
    <source>
        <dbReference type="Proteomes" id="UP000241074"/>
    </source>
</evidence>
<dbReference type="Proteomes" id="UP000241074">
    <property type="component" value="Chromosome"/>
</dbReference>
<keyword evidence="1" id="KW-1133">Transmembrane helix</keyword>